<gene>
    <name evidence="1" type="primary">Snapc1</name>
    <name evidence="1" type="ORF">A0J61_02547</name>
</gene>
<dbReference type="GO" id="GO:0019185">
    <property type="term" value="C:snRNA-activating protein complex"/>
    <property type="evidence" value="ECO:0007669"/>
    <property type="project" value="TreeGrafter"/>
</dbReference>
<protein>
    <submittedName>
        <fullName evidence="1">snRNA-activating protein complex subunit 1</fullName>
    </submittedName>
</protein>
<dbReference type="OrthoDB" id="20127at2759"/>
<name>A0A1C7NK94_9FUNG</name>
<dbReference type="PANTHER" id="PTHR15131:SF3">
    <property type="entry name" value="SNRNA-ACTIVATING PROTEIN COMPLEX SUBUNIT 1"/>
    <property type="match status" value="1"/>
</dbReference>
<dbReference type="PANTHER" id="PTHR15131">
    <property type="entry name" value="SMALL NUCLEAR RNA ACTIVATING COMPLEX, POLYPEPTIDE 1"/>
    <property type="match status" value="1"/>
</dbReference>
<sequence length="293" mass="34569">MSLSSKNRFPSTALEVTNLVRVSKTVGIDRHAIEKDVEFLLYQFISQPNQTFSDFDDLWHTLRFSHVHFACVQREFRENYMNAFFSCFLDHFESKIPLVQSAVLFSIYLLYLSQPTVWGKHRIRVTEALYTTLFEFYHQSIMSETSVEAALIFDQLRTWEAFLFVAEEKLDKDVYQTKQEFAKPIQMNHELESLRKLSMVHHPLQLCSESSLADYRRIADEYQLAKQKTFYTPQAALATRQKLKETTRVVEKRPRLLQNVFLTTTLAEDETNTMKHIIQSSQQFLNAKRRKLE</sequence>
<keyword evidence="2" id="KW-1185">Reference proteome</keyword>
<dbReference type="Pfam" id="PF09808">
    <property type="entry name" value="SNAPC1"/>
    <property type="match status" value="1"/>
</dbReference>
<dbReference type="GO" id="GO:0042796">
    <property type="term" value="P:snRNA transcription by RNA polymerase III"/>
    <property type="evidence" value="ECO:0007669"/>
    <property type="project" value="TreeGrafter"/>
</dbReference>
<organism evidence="1 2">
    <name type="scientific">Choanephora cucurbitarum</name>
    <dbReference type="NCBI Taxonomy" id="101091"/>
    <lineage>
        <taxon>Eukaryota</taxon>
        <taxon>Fungi</taxon>
        <taxon>Fungi incertae sedis</taxon>
        <taxon>Mucoromycota</taxon>
        <taxon>Mucoromycotina</taxon>
        <taxon>Mucoromycetes</taxon>
        <taxon>Mucorales</taxon>
        <taxon>Mucorineae</taxon>
        <taxon>Choanephoraceae</taxon>
        <taxon>Choanephoroideae</taxon>
        <taxon>Choanephora</taxon>
    </lineage>
</organism>
<proteinExistence type="predicted"/>
<dbReference type="GO" id="GO:0043565">
    <property type="term" value="F:sequence-specific DNA binding"/>
    <property type="evidence" value="ECO:0007669"/>
    <property type="project" value="TreeGrafter"/>
</dbReference>
<dbReference type="STRING" id="101091.A0A1C7NK94"/>
<evidence type="ECO:0000313" key="2">
    <source>
        <dbReference type="Proteomes" id="UP000093000"/>
    </source>
</evidence>
<dbReference type="Proteomes" id="UP000093000">
    <property type="component" value="Unassembled WGS sequence"/>
</dbReference>
<accession>A0A1C7NK94</accession>
<comment type="caution">
    <text evidence="1">The sequence shown here is derived from an EMBL/GenBank/DDBJ whole genome shotgun (WGS) entry which is preliminary data.</text>
</comment>
<dbReference type="GO" id="GO:0042795">
    <property type="term" value="P:snRNA transcription by RNA polymerase II"/>
    <property type="evidence" value="ECO:0007669"/>
    <property type="project" value="TreeGrafter"/>
</dbReference>
<dbReference type="InterPro" id="IPR019188">
    <property type="entry name" value="SNAPC1"/>
</dbReference>
<dbReference type="AlphaFoldDB" id="A0A1C7NK94"/>
<dbReference type="InParanoid" id="A0A1C7NK94"/>
<dbReference type="EMBL" id="LUGH01000097">
    <property type="protein sequence ID" value="OBZ89418.1"/>
    <property type="molecule type" value="Genomic_DNA"/>
</dbReference>
<evidence type="ECO:0000313" key="1">
    <source>
        <dbReference type="EMBL" id="OBZ89418.1"/>
    </source>
</evidence>
<reference evidence="1 2" key="1">
    <citation type="submission" date="2016-03" db="EMBL/GenBank/DDBJ databases">
        <title>Choanephora cucurbitarum.</title>
        <authorList>
            <person name="Min B."/>
            <person name="Park H."/>
            <person name="Park J.-H."/>
            <person name="Shin H.-D."/>
            <person name="Choi I.-G."/>
        </authorList>
    </citation>
    <scope>NUCLEOTIDE SEQUENCE [LARGE SCALE GENOMIC DNA]</scope>
    <source>
        <strain evidence="1 2">KUS-F28377</strain>
    </source>
</reference>